<feature type="signal peptide" evidence="1">
    <location>
        <begin position="1"/>
        <end position="20"/>
    </location>
</feature>
<evidence type="ECO:0000256" key="1">
    <source>
        <dbReference type="SAM" id="SignalP"/>
    </source>
</evidence>
<dbReference type="Proteomes" id="UP000039865">
    <property type="component" value="Unassembled WGS sequence"/>
</dbReference>
<protein>
    <submittedName>
        <fullName evidence="2">Uncharacterized protein</fullName>
    </submittedName>
</protein>
<dbReference type="AlphaFoldDB" id="A0A078AYA4"/>
<keyword evidence="1" id="KW-0732">Signal</keyword>
<sequence>MNKLTLLLLALFSIIVIVSGQDELRDLSDKRDLLDGKLPRLFPWATRYWPDLMIKTLPRRQEKLSRISKGPKNFRNYIFDFIEKLIHETPLVIQHSLNFNNFSQNLLVLLFQLFISRIKWYQLQQLFL</sequence>
<evidence type="ECO:0000313" key="3">
    <source>
        <dbReference type="Proteomes" id="UP000039865"/>
    </source>
</evidence>
<gene>
    <name evidence="2" type="primary">Contig15115.g16111</name>
    <name evidence="2" type="ORF">STYLEM_15293</name>
</gene>
<accession>A0A078AYA4</accession>
<name>A0A078AYA4_STYLE</name>
<organism evidence="2 3">
    <name type="scientific">Stylonychia lemnae</name>
    <name type="common">Ciliate</name>
    <dbReference type="NCBI Taxonomy" id="5949"/>
    <lineage>
        <taxon>Eukaryota</taxon>
        <taxon>Sar</taxon>
        <taxon>Alveolata</taxon>
        <taxon>Ciliophora</taxon>
        <taxon>Intramacronucleata</taxon>
        <taxon>Spirotrichea</taxon>
        <taxon>Stichotrichia</taxon>
        <taxon>Sporadotrichida</taxon>
        <taxon>Oxytrichidae</taxon>
        <taxon>Stylonychinae</taxon>
        <taxon>Stylonychia</taxon>
    </lineage>
</organism>
<proteinExistence type="predicted"/>
<dbReference type="InParanoid" id="A0A078AYA4"/>
<feature type="chain" id="PRO_5001729693" evidence="1">
    <location>
        <begin position="21"/>
        <end position="128"/>
    </location>
</feature>
<keyword evidence="3" id="KW-1185">Reference proteome</keyword>
<evidence type="ECO:0000313" key="2">
    <source>
        <dbReference type="EMBL" id="CDW86202.1"/>
    </source>
</evidence>
<reference evidence="2 3" key="1">
    <citation type="submission" date="2014-06" db="EMBL/GenBank/DDBJ databases">
        <authorList>
            <person name="Swart Estienne"/>
        </authorList>
    </citation>
    <scope>NUCLEOTIDE SEQUENCE [LARGE SCALE GENOMIC DNA]</scope>
    <source>
        <strain evidence="2 3">130c</strain>
    </source>
</reference>
<dbReference type="EMBL" id="CCKQ01014440">
    <property type="protein sequence ID" value="CDW86202.1"/>
    <property type="molecule type" value="Genomic_DNA"/>
</dbReference>